<keyword evidence="2" id="KW-0496">Mitochondrion</keyword>
<dbReference type="GO" id="GO:0045271">
    <property type="term" value="C:respiratory chain complex I"/>
    <property type="evidence" value="ECO:0007669"/>
    <property type="project" value="InterPro"/>
</dbReference>
<keyword evidence="2" id="KW-0472">Membrane</keyword>
<keyword evidence="4" id="KW-1185">Reference proteome</keyword>
<dbReference type="GO" id="GO:0005743">
    <property type="term" value="C:mitochondrial inner membrane"/>
    <property type="evidence" value="ECO:0007669"/>
    <property type="project" value="UniProtKB-SubCell"/>
</dbReference>
<comment type="similarity">
    <text evidence="1 2">Belongs to the complex I NDUFA12 subunit family.</text>
</comment>
<reference evidence="3 4" key="1">
    <citation type="journal article" date="2023" name="IMA Fungus">
        <title>Comparative genomic study of the Penicillium genus elucidates a diverse pangenome and 15 lateral gene transfer events.</title>
        <authorList>
            <person name="Petersen C."/>
            <person name="Sorensen T."/>
            <person name="Nielsen M.R."/>
            <person name="Sondergaard T.E."/>
            <person name="Sorensen J.L."/>
            <person name="Fitzpatrick D.A."/>
            <person name="Frisvad J.C."/>
            <person name="Nielsen K.L."/>
        </authorList>
    </citation>
    <scope>NUCLEOTIDE SEQUENCE [LARGE SCALE GENOMIC DNA]</scope>
    <source>
        <strain evidence="3 4">IBT 29057</strain>
    </source>
</reference>
<dbReference type="GO" id="GO:0006979">
    <property type="term" value="P:response to oxidative stress"/>
    <property type="evidence" value="ECO:0007669"/>
    <property type="project" value="TreeGrafter"/>
</dbReference>
<proteinExistence type="inferred from homology"/>
<comment type="caution">
    <text evidence="3">The sequence shown here is derived from an EMBL/GenBank/DDBJ whole genome shotgun (WGS) entry which is preliminary data.</text>
</comment>
<dbReference type="PANTHER" id="PTHR12910:SF2">
    <property type="entry name" value="NADH DEHYDROGENASE [UBIQUINONE] 1 ALPHA SUBCOMPLEX SUBUNIT 12"/>
    <property type="match status" value="1"/>
</dbReference>
<organism evidence="3 4">
    <name type="scientific">Penicillium hetheringtonii</name>
    <dbReference type="NCBI Taxonomy" id="911720"/>
    <lineage>
        <taxon>Eukaryota</taxon>
        <taxon>Fungi</taxon>
        <taxon>Dikarya</taxon>
        <taxon>Ascomycota</taxon>
        <taxon>Pezizomycotina</taxon>
        <taxon>Eurotiomycetes</taxon>
        <taxon>Eurotiomycetidae</taxon>
        <taxon>Eurotiales</taxon>
        <taxon>Aspergillaceae</taxon>
        <taxon>Penicillium</taxon>
    </lineage>
</organism>
<dbReference type="AlphaFoldDB" id="A0AAD6GRL1"/>
<accession>A0AAD6GRL1</accession>
<keyword evidence="2" id="KW-0813">Transport</keyword>
<gene>
    <name evidence="3" type="ORF">N7450_006127</name>
</gene>
<keyword evidence="2" id="KW-0679">Respiratory chain</keyword>
<dbReference type="PANTHER" id="PTHR12910">
    <property type="entry name" value="NADH-UBIQUINONE OXIDOREDUCTASE SUBUNIT B17.2"/>
    <property type="match status" value="1"/>
</dbReference>
<dbReference type="Pfam" id="PF05071">
    <property type="entry name" value="NDUFA12"/>
    <property type="match status" value="1"/>
</dbReference>
<protein>
    <recommendedName>
        <fullName evidence="2">NADH dehydrogenase [ubiquinone] 1 alpha subcomplex subunit</fullName>
    </recommendedName>
</protein>
<keyword evidence="2" id="KW-0249">Electron transport</keyword>
<comment type="function">
    <text evidence="2">Accessory subunit of the mitochondrial membrane respiratory chain NADH dehydrogenase (Complex I), that is believed not to be involved in catalysis. Complex I functions in the transfer of electrons from NADH to the respiratory chain. The immediate electron acceptor for the enzyme is believed to be ubiquinone.</text>
</comment>
<dbReference type="InterPro" id="IPR007763">
    <property type="entry name" value="NDUFA12"/>
</dbReference>
<dbReference type="EMBL" id="JAQJAC010000004">
    <property type="protein sequence ID" value="KAJ5586340.1"/>
    <property type="molecule type" value="Genomic_DNA"/>
</dbReference>
<evidence type="ECO:0000313" key="3">
    <source>
        <dbReference type="EMBL" id="KAJ5586340.1"/>
    </source>
</evidence>
<keyword evidence="2" id="KW-0999">Mitochondrion inner membrane</keyword>
<comment type="subcellular location">
    <subcellularLocation>
        <location evidence="2">Mitochondrion inner membrane</location>
        <topology evidence="2">Peripheral membrane protein</topology>
        <orientation evidence="2">Matrix side</orientation>
    </subcellularLocation>
</comment>
<sequence length="160" mass="17977">MSTITRTLRNLRRIGVKDYFHQMMWLTNSRALTGDTKAGTLIGTDRYGNKYYENMTEELPLRTRWVDYKEHEYMPCQIEPGCTTDTKANTGTPGSPTWLILPDHRQDYAGRSPHLGAPRAPSQPDSQPCCFQDLLYVTPAPSIMLGSPLLLSGKSIDLVG</sequence>
<dbReference type="Proteomes" id="UP001216150">
    <property type="component" value="Unassembled WGS sequence"/>
</dbReference>
<evidence type="ECO:0000256" key="2">
    <source>
        <dbReference type="RuleBase" id="RU363103"/>
    </source>
</evidence>
<evidence type="ECO:0000256" key="1">
    <source>
        <dbReference type="ARBA" id="ARBA00007355"/>
    </source>
</evidence>
<evidence type="ECO:0000313" key="4">
    <source>
        <dbReference type="Proteomes" id="UP001216150"/>
    </source>
</evidence>
<name>A0AAD6GRL1_9EURO</name>